<comment type="caution">
    <text evidence="13">The sequence shown here is derived from an EMBL/GenBank/DDBJ whole genome shotgun (WGS) entry which is preliminary data.</text>
</comment>
<feature type="transmembrane region" description="Helical" evidence="11">
    <location>
        <begin position="43"/>
        <end position="61"/>
    </location>
</feature>
<organism evidence="13 14">
    <name type="scientific">Egicoccus halophilus</name>
    <dbReference type="NCBI Taxonomy" id="1670830"/>
    <lineage>
        <taxon>Bacteria</taxon>
        <taxon>Bacillati</taxon>
        <taxon>Actinomycetota</taxon>
        <taxon>Nitriliruptoria</taxon>
        <taxon>Egicoccales</taxon>
        <taxon>Egicoccaceae</taxon>
        <taxon>Egicoccus</taxon>
    </lineage>
</organism>
<feature type="transmembrane region" description="Helical" evidence="11">
    <location>
        <begin position="167"/>
        <end position="184"/>
    </location>
</feature>
<dbReference type="EMBL" id="BMHA01000002">
    <property type="protein sequence ID" value="GGI04031.1"/>
    <property type="molecule type" value="Genomic_DNA"/>
</dbReference>
<dbReference type="HAMAP" id="MF_01393">
    <property type="entry name" value="ATP_synth_a_bact"/>
    <property type="match status" value="1"/>
</dbReference>
<feature type="transmembrane region" description="Helical" evidence="11">
    <location>
        <begin position="235"/>
        <end position="257"/>
    </location>
</feature>
<evidence type="ECO:0000256" key="7">
    <source>
        <dbReference type="ARBA" id="ARBA00022989"/>
    </source>
</evidence>
<accession>A0A8J3ETJ3</accession>
<dbReference type="NCBIfam" id="TIGR01131">
    <property type="entry name" value="ATP_synt_6_or_A"/>
    <property type="match status" value="1"/>
</dbReference>
<evidence type="ECO:0000256" key="12">
    <source>
        <dbReference type="RuleBase" id="RU000483"/>
    </source>
</evidence>
<keyword evidence="9 11" id="KW-0472">Membrane</keyword>
<keyword evidence="6 11" id="KW-0375">Hydrogen ion transport</keyword>
<keyword evidence="5 11" id="KW-0812">Transmembrane</keyword>
<keyword evidence="14" id="KW-1185">Reference proteome</keyword>
<evidence type="ECO:0000256" key="9">
    <source>
        <dbReference type="ARBA" id="ARBA00023136"/>
    </source>
</evidence>
<comment type="subcellular location">
    <subcellularLocation>
        <location evidence="11 12">Cell membrane</location>
        <topology evidence="11 12">Multi-pass membrane protein</topology>
    </subcellularLocation>
    <subcellularLocation>
        <location evidence="1">Membrane</location>
        <topology evidence="1">Multi-pass membrane protein</topology>
    </subcellularLocation>
</comment>
<keyword evidence="8 11" id="KW-0406">Ion transport</keyword>
<evidence type="ECO:0000313" key="13">
    <source>
        <dbReference type="EMBL" id="GGI04031.1"/>
    </source>
</evidence>
<dbReference type="PANTHER" id="PTHR42823">
    <property type="entry name" value="ATP SYNTHASE SUBUNIT A, CHLOROPLASTIC"/>
    <property type="match status" value="1"/>
</dbReference>
<feature type="transmembrane region" description="Helical" evidence="11">
    <location>
        <begin position="193"/>
        <end position="215"/>
    </location>
</feature>
<evidence type="ECO:0000256" key="11">
    <source>
        <dbReference type="HAMAP-Rule" id="MF_01393"/>
    </source>
</evidence>
<sequence>MTPFLAVEVEYGGNFDGALDDINALFDMPAIFDLGVFSINRTVLIMWLATALVFALFAAAFRDSKVVPGKLQSACELVIDFVRNIALDIIGPKGVRFVPLLTTFFIFIFAMNLMKITPGIMLPPTSRMAVTGFLALTAWAVYVGVGIKNHGFFGYLKEVSVPPGTPLAILPLLAIIEFVSNLILRPFALAIRLFANMVAGHILVVITLVTVHVFLYPRPGLPVGILALGISPLVFAFELFIIGLQAYIFTLLTAVYISSSLESH</sequence>
<keyword evidence="4 11" id="KW-0138">CF(0)</keyword>
<keyword evidence="11" id="KW-1003">Cell membrane</keyword>
<evidence type="ECO:0000256" key="5">
    <source>
        <dbReference type="ARBA" id="ARBA00022692"/>
    </source>
</evidence>
<comment type="similarity">
    <text evidence="2 11 12">Belongs to the ATPase A chain family.</text>
</comment>
<evidence type="ECO:0000256" key="10">
    <source>
        <dbReference type="ARBA" id="ARBA00023310"/>
    </source>
</evidence>
<evidence type="ECO:0000256" key="4">
    <source>
        <dbReference type="ARBA" id="ARBA00022547"/>
    </source>
</evidence>
<dbReference type="SUPFAM" id="SSF81336">
    <property type="entry name" value="F1F0 ATP synthase subunit A"/>
    <property type="match status" value="1"/>
</dbReference>
<proteinExistence type="inferred from homology"/>
<dbReference type="GO" id="GO:0005886">
    <property type="term" value="C:plasma membrane"/>
    <property type="evidence" value="ECO:0007669"/>
    <property type="project" value="UniProtKB-SubCell"/>
</dbReference>
<dbReference type="RefSeq" id="WP_165404140.1">
    <property type="nucleotide sequence ID" value="NZ_BMHA01000002.1"/>
</dbReference>
<dbReference type="CDD" id="cd00310">
    <property type="entry name" value="ATP-synt_Fo_a_6"/>
    <property type="match status" value="1"/>
</dbReference>
<comment type="function">
    <text evidence="11 12">Key component of the proton channel; it plays a direct role in the translocation of protons across the membrane.</text>
</comment>
<dbReference type="Pfam" id="PF00119">
    <property type="entry name" value="ATP-synt_A"/>
    <property type="match status" value="1"/>
</dbReference>
<keyword evidence="3 11" id="KW-0813">Transport</keyword>
<dbReference type="PRINTS" id="PR00123">
    <property type="entry name" value="ATPASEA"/>
</dbReference>
<reference evidence="13" key="1">
    <citation type="journal article" date="2014" name="Int. J. Syst. Evol. Microbiol.">
        <title>Complete genome sequence of Corynebacterium casei LMG S-19264T (=DSM 44701T), isolated from a smear-ripened cheese.</title>
        <authorList>
            <consortium name="US DOE Joint Genome Institute (JGI-PGF)"/>
            <person name="Walter F."/>
            <person name="Albersmeier A."/>
            <person name="Kalinowski J."/>
            <person name="Ruckert C."/>
        </authorList>
    </citation>
    <scope>NUCLEOTIDE SEQUENCE</scope>
    <source>
        <strain evidence="13">CGMCC 1.14988</strain>
    </source>
</reference>
<dbReference type="Proteomes" id="UP000650511">
    <property type="component" value="Unassembled WGS sequence"/>
</dbReference>
<dbReference type="AlphaFoldDB" id="A0A8J3ETJ3"/>
<dbReference type="Gene3D" id="1.20.120.220">
    <property type="entry name" value="ATP synthase, F0 complex, subunit A"/>
    <property type="match status" value="1"/>
</dbReference>
<evidence type="ECO:0000256" key="6">
    <source>
        <dbReference type="ARBA" id="ARBA00022781"/>
    </source>
</evidence>
<evidence type="ECO:0000256" key="1">
    <source>
        <dbReference type="ARBA" id="ARBA00004141"/>
    </source>
</evidence>
<feature type="transmembrane region" description="Helical" evidence="11">
    <location>
        <begin position="97"/>
        <end position="116"/>
    </location>
</feature>
<feature type="transmembrane region" description="Helical" evidence="11">
    <location>
        <begin position="128"/>
        <end position="147"/>
    </location>
</feature>
<dbReference type="GO" id="GO:0045259">
    <property type="term" value="C:proton-transporting ATP synthase complex"/>
    <property type="evidence" value="ECO:0007669"/>
    <property type="project" value="UniProtKB-KW"/>
</dbReference>
<dbReference type="InterPro" id="IPR023011">
    <property type="entry name" value="ATP_synth_F0_asu_AS"/>
</dbReference>
<dbReference type="InterPro" id="IPR000568">
    <property type="entry name" value="ATP_synth_F0_asu"/>
</dbReference>
<dbReference type="GO" id="GO:0046933">
    <property type="term" value="F:proton-transporting ATP synthase activity, rotational mechanism"/>
    <property type="evidence" value="ECO:0007669"/>
    <property type="project" value="UniProtKB-UniRule"/>
</dbReference>
<evidence type="ECO:0000256" key="3">
    <source>
        <dbReference type="ARBA" id="ARBA00022448"/>
    </source>
</evidence>
<dbReference type="InterPro" id="IPR045082">
    <property type="entry name" value="ATP_syn_F0_a_bact/chloroplast"/>
</dbReference>
<keyword evidence="10 11" id="KW-0066">ATP synthesis</keyword>
<dbReference type="PANTHER" id="PTHR42823:SF3">
    <property type="entry name" value="ATP SYNTHASE SUBUNIT A, CHLOROPLASTIC"/>
    <property type="match status" value="1"/>
</dbReference>
<evidence type="ECO:0000256" key="2">
    <source>
        <dbReference type="ARBA" id="ARBA00006810"/>
    </source>
</evidence>
<reference evidence="13" key="2">
    <citation type="submission" date="2020-09" db="EMBL/GenBank/DDBJ databases">
        <authorList>
            <person name="Sun Q."/>
            <person name="Zhou Y."/>
        </authorList>
    </citation>
    <scope>NUCLEOTIDE SEQUENCE</scope>
    <source>
        <strain evidence="13">CGMCC 1.14988</strain>
    </source>
</reference>
<dbReference type="InterPro" id="IPR035908">
    <property type="entry name" value="F0_ATP_A_sf"/>
</dbReference>
<evidence type="ECO:0000256" key="8">
    <source>
        <dbReference type="ARBA" id="ARBA00023065"/>
    </source>
</evidence>
<gene>
    <name evidence="11 13" type="primary">atpB</name>
    <name evidence="13" type="ORF">GCM10011354_07020</name>
</gene>
<name>A0A8J3ETJ3_9ACTN</name>
<dbReference type="GO" id="GO:0042777">
    <property type="term" value="P:proton motive force-driven plasma membrane ATP synthesis"/>
    <property type="evidence" value="ECO:0007669"/>
    <property type="project" value="TreeGrafter"/>
</dbReference>
<keyword evidence="7 11" id="KW-1133">Transmembrane helix</keyword>
<evidence type="ECO:0000313" key="14">
    <source>
        <dbReference type="Proteomes" id="UP000650511"/>
    </source>
</evidence>
<dbReference type="PROSITE" id="PS00449">
    <property type="entry name" value="ATPASE_A"/>
    <property type="match status" value="1"/>
</dbReference>
<protein>
    <recommendedName>
        <fullName evidence="11 12">ATP synthase subunit a</fullName>
    </recommendedName>
    <alternativeName>
        <fullName evidence="11">ATP synthase F0 sector subunit a</fullName>
    </alternativeName>
    <alternativeName>
        <fullName evidence="11">F-ATPase subunit 6</fullName>
    </alternativeName>
</protein>